<feature type="compositionally biased region" description="Low complexity" evidence="1">
    <location>
        <begin position="23"/>
        <end position="48"/>
    </location>
</feature>
<keyword evidence="2" id="KW-0732">Signal</keyword>
<dbReference type="PROSITE" id="PS51257">
    <property type="entry name" value="PROKAR_LIPOPROTEIN"/>
    <property type="match status" value="1"/>
</dbReference>
<comment type="caution">
    <text evidence="4">The sequence shown here is derived from an EMBL/GenBank/DDBJ whole genome shotgun (WGS) entry which is preliminary data.</text>
</comment>
<keyword evidence="5" id="KW-1185">Reference proteome</keyword>
<dbReference type="InterPro" id="IPR013766">
    <property type="entry name" value="Thioredoxin_domain"/>
</dbReference>
<dbReference type="SUPFAM" id="SSF52833">
    <property type="entry name" value="Thioredoxin-like"/>
    <property type="match status" value="1"/>
</dbReference>
<dbReference type="InterPro" id="IPR036249">
    <property type="entry name" value="Thioredoxin-like_sf"/>
</dbReference>
<dbReference type="Pfam" id="PF08534">
    <property type="entry name" value="Redoxin"/>
    <property type="match status" value="1"/>
</dbReference>
<proteinExistence type="predicted"/>
<reference evidence="4 5" key="1">
    <citation type="submission" date="2021-04" db="EMBL/GenBank/DDBJ databases">
        <title>Genome analysis of Polyangium sp.</title>
        <authorList>
            <person name="Li Y."/>
            <person name="Wang J."/>
        </authorList>
    </citation>
    <scope>NUCLEOTIDE SEQUENCE [LARGE SCALE GENOMIC DNA]</scope>
    <source>
        <strain evidence="4 5">SDU14</strain>
    </source>
</reference>
<protein>
    <submittedName>
        <fullName evidence="4">Thioredoxin family protein</fullName>
    </submittedName>
</protein>
<evidence type="ECO:0000259" key="3">
    <source>
        <dbReference type="PROSITE" id="PS51352"/>
    </source>
</evidence>
<feature type="chain" id="PRO_5040883750" evidence="2">
    <location>
        <begin position="21"/>
        <end position="227"/>
    </location>
</feature>
<evidence type="ECO:0000313" key="4">
    <source>
        <dbReference type="EMBL" id="MDC3987613.1"/>
    </source>
</evidence>
<dbReference type="GO" id="GO:0016491">
    <property type="term" value="F:oxidoreductase activity"/>
    <property type="evidence" value="ECO:0007669"/>
    <property type="project" value="InterPro"/>
</dbReference>
<gene>
    <name evidence="4" type="ORF">KEG57_44515</name>
</gene>
<feature type="signal peptide" evidence="2">
    <location>
        <begin position="1"/>
        <end position="20"/>
    </location>
</feature>
<dbReference type="InterPro" id="IPR013740">
    <property type="entry name" value="Redoxin"/>
</dbReference>
<organism evidence="4 5">
    <name type="scientific">Polyangium jinanense</name>
    <dbReference type="NCBI Taxonomy" id="2829994"/>
    <lineage>
        <taxon>Bacteria</taxon>
        <taxon>Pseudomonadati</taxon>
        <taxon>Myxococcota</taxon>
        <taxon>Polyangia</taxon>
        <taxon>Polyangiales</taxon>
        <taxon>Polyangiaceae</taxon>
        <taxon>Polyangium</taxon>
    </lineage>
</organism>
<sequence length="227" mass="23993">MTLRHLLLLPLFLLACNKEAPAPAPEAKAPEGKTPAAAAASDKPAAGAEVGKPAPDFTLTDYEGKTHHLADYRGKIVVLEWFNPDCPFVKASHTKGSLKGYSKRAVEKGVVWLGINSSAPGKQGHGPERVAEGRKSFGMENPVLADETGKVGHQYGATNTPHMFVIDAQGTLVYRGAIDNSPDGEGESPKDGKLVNYVDAALEDLAAGKPVRTPDTRAYGCSVKYGS</sequence>
<dbReference type="CDD" id="cd02969">
    <property type="entry name" value="PRX_like1"/>
    <property type="match status" value="1"/>
</dbReference>
<evidence type="ECO:0000256" key="1">
    <source>
        <dbReference type="SAM" id="MobiDB-lite"/>
    </source>
</evidence>
<dbReference type="InterPro" id="IPR047262">
    <property type="entry name" value="PRX-like1"/>
</dbReference>
<dbReference type="RefSeq" id="WP_272424738.1">
    <property type="nucleotide sequence ID" value="NZ_JAGTJJ010000055.1"/>
</dbReference>
<dbReference type="Gene3D" id="3.40.30.10">
    <property type="entry name" value="Glutaredoxin"/>
    <property type="match status" value="1"/>
</dbReference>
<dbReference type="PANTHER" id="PTHR43640">
    <property type="entry name" value="OS07G0260300 PROTEIN"/>
    <property type="match status" value="1"/>
</dbReference>
<dbReference type="AlphaFoldDB" id="A0A9X3XEL8"/>
<dbReference type="EMBL" id="JAGTJJ010000055">
    <property type="protein sequence ID" value="MDC3987613.1"/>
    <property type="molecule type" value="Genomic_DNA"/>
</dbReference>
<dbReference type="PROSITE" id="PS51352">
    <property type="entry name" value="THIOREDOXIN_2"/>
    <property type="match status" value="1"/>
</dbReference>
<evidence type="ECO:0000256" key="2">
    <source>
        <dbReference type="SAM" id="SignalP"/>
    </source>
</evidence>
<feature type="domain" description="Thioredoxin" evidence="3">
    <location>
        <begin position="48"/>
        <end position="203"/>
    </location>
</feature>
<feature type="region of interest" description="Disordered" evidence="1">
    <location>
        <begin position="23"/>
        <end position="54"/>
    </location>
</feature>
<dbReference type="PANTHER" id="PTHR43640:SF1">
    <property type="entry name" value="THIOREDOXIN-DEPENDENT PEROXIREDOXIN"/>
    <property type="match status" value="1"/>
</dbReference>
<name>A0A9X3XEL8_9BACT</name>
<dbReference type="Proteomes" id="UP001151081">
    <property type="component" value="Unassembled WGS sequence"/>
</dbReference>
<accession>A0A9X3XEL8</accession>
<evidence type="ECO:0000313" key="5">
    <source>
        <dbReference type="Proteomes" id="UP001151081"/>
    </source>
</evidence>